<accession>A0A0F9L4R0</accession>
<sequence length="99" mass="11646">MVSCFRVTQYTKYLGEDEKWIEIINGIGFVKFEIRLSYYFYFFCNYVVLYSNSKRKDLTDCNLYTLHRAKGKKMLKQLINSILSSSSGNTFKSAFSSKK</sequence>
<dbReference type="EMBL" id="LAZR01011997">
    <property type="protein sequence ID" value="KKM48237.1"/>
    <property type="molecule type" value="Genomic_DNA"/>
</dbReference>
<name>A0A0F9L4R0_9ZZZZ</name>
<gene>
    <name evidence="1" type="ORF">LCGC14_1557820</name>
</gene>
<reference evidence="1" key="1">
    <citation type="journal article" date="2015" name="Nature">
        <title>Complex archaea that bridge the gap between prokaryotes and eukaryotes.</title>
        <authorList>
            <person name="Spang A."/>
            <person name="Saw J.H."/>
            <person name="Jorgensen S.L."/>
            <person name="Zaremba-Niedzwiedzka K."/>
            <person name="Martijn J."/>
            <person name="Lind A.E."/>
            <person name="van Eijk R."/>
            <person name="Schleper C."/>
            <person name="Guy L."/>
            <person name="Ettema T.J."/>
        </authorList>
    </citation>
    <scope>NUCLEOTIDE SEQUENCE</scope>
</reference>
<protein>
    <submittedName>
        <fullName evidence="1">Uncharacterized protein</fullName>
    </submittedName>
</protein>
<organism evidence="1">
    <name type="scientific">marine sediment metagenome</name>
    <dbReference type="NCBI Taxonomy" id="412755"/>
    <lineage>
        <taxon>unclassified sequences</taxon>
        <taxon>metagenomes</taxon>
        <taxon>ecological metagenomes</taxon>
    </lineage>
</organism>
<comment type="caution">
    <text evidence="1">The sequence shown here is derived from an EMBL/GenBank/DDBJ whole genome shotgun (WGS) entry which is preliminary data.</text>
</comment>
<evidence type="ECO:0000313" key="1">
    <source>
        <dbReference type="EMBL" id="KKM48237.1"/>
    </source>
</evidence>
<proteinExistence type="predicted"/>
<dbReference type="AlphaFoldDB" id="A0A0F9L4R0"/>